<gene>
    <name evidence="2" type="ORF">DPMN_026402</name>
</gene>
<organism evidence="2 3">
    <name type="scientific">Dreissena polymorpha</name>
    <name type="common">Zebra mussel</name>
    <name type="synonym">Mytilus polymorpha</name>
    <dbReference type="NCBI Taxonomy" id="45954"/>
    <lineage>
        <taxon>Eukaryota</taxon>
        <taxon>Metazoa</taxon>
        <taxon>Spiralia</taxon>
        <taxon>Lophotrochozoa</taxon>
        <taxon>Mollusca</taxon>
        <taxon>Bivalvia</taxon>
        <taxon>Autobranchia</taxon>
        <taxon>Heteroconchia</taxon>
        <taxon>Euheterodonta</taxon>
        <taxon>Imparidentia</taxon>
        <taxon>Neoheterodontei</taxon>
        <taxon>Myida</taxon>
        <taxon>Dreissenoidea</taxon>
        <taxon>Dreissenidae</taxon>
        <taxon>Dreissena</taxon>
    </lineage>
</organism>
<dbReference type="PROSITE" id="PS50878">
    <property type="entry name" value="RT_POL"/>
    <property type="match status" value="1"/>
</dbReference>
<name>A0A9D4RCP8_DREPO</name>
<dbReference type="InterPro" id="IPR000477">
    <property type="entry name" value="RT_dom"/>
</dbReference>
<reference evidence="2" key="2">
    <citation type="submission" date="2020-11" db="EMBL/GenBank/DDBJ databases">
        <authorList>
            <person name="McCartney M.A."/>
            <person name="Auch B."/>
            <person name="Kono T."/>
            <person name="Mallez S."/>
            <person name="Becker A."/>
            <person name="Gohl D.M."/>
            <person name="Silverstein K.A.T."/>
            <person name="Koren S."/>
            <person name="Bechman K.B."/>
            <person name="Herman A."/>
            <person name="Abrahante J.E."/>
            <person name="Garbe J."/>
        </authorList>
    </citation>
    <scope>NUCLEOTIDE SEQUENCE</scope>
    <source>
        <strain evidence="2">Duluth1</strain>
        <tissue evidence="2">Whole animal</tissue>
    </source>
</reference>
<dbReference type="SUPFAM" id="SSF56672">
    <property type="entry name" value="DNA/RNA polymerases"/>
    <property type="match status" value="1"/>
</dbReference>
<dbReference type="InterPro" id="IPR043502">
    <property type="entry name" value="DNA/RNA_pol_sf"/>
</dbReference>
<dbReference type="EMBL" id="JAIWYP010000002">
    <property type="protein sequence ID" value="KAH3863414.1"/>
    <property type="molecule type" value="Genomic_DNA"/>
</dbReference>
<dbReference type="Proteomes" id="UP000828390">
    <property type="component" value="Unassembled WGS sequence"/>
</dbReference>
<evidence type="ECO:0000313" key="3">
    <source>
        <dbReference type="Proteomes" id="UP000828390"/>
    </source>
</evidence>
<dbReference type="PANTHER" id="PTHR33332">
    <property type="entry name" value="REVERSE TRANSCRIPTASE DOMAIN-CONTAINING PROTEIN"/>
    <property type="match status" value="1"/>
</dbReference>
<proteinExistence type="predicted"/>
<evidence type="ECO:0000259" key="1">
    <source>
        <dbReference type="PROSITE" id="PS50878"/>
    </source>
</evidence>
<comment type="caution">
    <text evidence="2">The sequence shown here is derived from an EMBL/GenBank/DDBJ whole genome shotgun (WGS) entry which is preliminary data.</text>
</comment>
<evidence type="ECO:0000313" key="2">
    <source>
        <dbReference type="EMBL" id="KAH3863414.1"/>
    </source>
</evidence>
<keyword evidence="3" id="KW-1185">Reference proteome</keyword>
<feature type="domain" description="Reverse transcriptase" evidence="1">
    <location>
        <begin position="1"/>
        <end position="173"/>
    </location>
</feature>
<dbReference type="AlphaFoldDB" id="A0A9D4RCP8"/>
<protein>
    <recommendedName>
        <fullName evidence="1">Reverse transcriptase domain-containing protein</fullName>
    </recommendedName>
</protein>
<sequence length="369" mass="41693">MVMLDLQKAFDTVDHSILLMKLRASGLSDSVLNWFKSYLSDRNQLVDVSGTFSSKASITCGVPQGSILGPLLFLIYVNDMSAVVKNKLLLYADDSGILVSGKSVLDVEKALTDDMNLVSQWLIDNKLSLHLGKTESIVFGSKQKLRSQSSIDISCNGTPIASTSSVKYLGITLDQNLSFCSMAESLLKKANSRLKFLYRKKDFLTLHTKKLLVMSLIQCHYDYACSVWYNSITQSLRNKLQTCQNKLIRFVLDLDSRVHIDQSHFKSLNWLPVHMRVNQIMLCHVFKIRNGLFPDYLSEHFVSQDSMHNYSTRLSKKGGYCLPKVKCHGSKSFSFNSIKLWNSLPESLTEVNRLEGFNVAIKSHLIINI</sequence>
<accession>A0A9D4RCP8</accession>
<reference evidence="2" key="1">
    <citation type="journal article" date="2019" name="bioRxiv">
        <title>The Genome of the Zebra Mussel, Dreissena polymorpha: A Resource for Invasive Species Research.</title>
        <authorList>
            <person name="McCartney M.A."/>
            <person name="Auch B."/>
            <person name="Kono T."/>
            <person name="Mallez S."/>
            <person name="Zhang Y."/>
            <person name="Obille A."/>
            <person name="Becker A."/>
            <person name="Abrahante J.E."/>
            <person name="Garbe J."/>
            <person name="Badalamenti J.P."/>
            <person name="Herman A."/>
            <person name="Mangelson H."/>
            <person name="Liachko I."/>
            <person name="Sullivan S."/>
            <person name="Sone E.D."/>
            <person name="Koren S."/>
            <person name="Silverstein K.A.T."/>
            <person name="Beckman K.B."/>
            <person name="Gohl D.M."/>
        </authorList>
    </citation>
    <scope>NUCLEOTIDE SEQUENCE</scope>
    <source>
        <strain evidence="2">Duluth1</strain>
        <tissue evidence="2">Whole animal</tissue>
    </source>
</reference>
<dbReference type="Pfam" id="PF00078">
    <property type="entry name" value="RVT_1"/>
    <property type="match status" value="1"/>
</dbReference>